<organism evidence="7">
    <name type="scientific">Trypanosoma congolense (strain IL3000)</name>
    <dbReference type="NCBI Taxonomy" id="1068625"/>
    <lineage>
        <taxon>Eukaryota</taxon>
        <taxon>Discoba</taxon>
        <taxon>Euglenozoa</taxon>
        <taxon>Kinetoplastea</taxon>
        <taxon>Metakinetoplastina</taxon>
        <taxon>Trypanosomatida</taxon>
        <taxon>Trypanosomatidae</taxon>
        <taxon>Trypanosoma</taxon>
        <taxon>Nannomonas</taxon>
    </lineage>
</organism>
<feature type="transmembrane region" description="Helical" evidence="6">
    <location>
        <begin position="369"/>
        <end position="398"/>
    </location>
</feature>
<dbReference type="InterPro" id="IPR014472">
    <property type="entry name" value="CHOPT"/>
</dbReference>
<dbReference type="PROSITE" id="PS00379">
    <property type="entry name" value="CDP_ALCOHOL_P_TRANSF"/>
    <property type="match status" value="1"/>
</dbReference>
<evidence type="ECO:0000256" key="4">
    <source>
        <dbReference type="ARBA" id="ARBA00023136"/>
    </source>
</evidence>
<feature type="transmembrane region" description="Helical" evidence="6">
    <location>
        <begin position="267"/>
        <end position="288"/>
    </location>
</feature>
<dbReference type="InterPro" id="IPR000462">
    <property type="entry name" value="CDP-OH_P_trans"/>
</dbReference>
<keyword evidence="3 5" id="KW-0808">Transferase</keyword>
<keyword evidence="6" id="KW-0812">Transmembrane</keyword>
<dbReference type="PANTHER" id="PTHR10414:SF68">
    <property type="entry name" value="ETHANOLAMINE PHOSPHOTRANSFERASE"/>
    <property type="match status" value="1"/>
</dbReference>
<dbReference type="GO" id="GO:0016780">
    <property type="term" value="F:phosphotransferase activity, for other substituted phosphate groups"/>
    <property type="evidence" value="ECO:0007669"/>
    <property type="project" value="InterPro"/>
</dbReference>
<evidence type="ECO:0000256" key="5">
    <source>
        <dbReference type="RuleBase" id="RU003750"/>
    </source>
</evidence>
<evidence type="ECO:0000256" key="3">
    <source>
        <dbReference type="ARBA" id="ARBA00022679"/>
    </source>
</evidence>
<comment type="similarity">
    <text evidence="2 5">Belongs to the CDP-alcohol phosphatidyltransferase class-I family.</text>
</comment>
<comment type="subcellular location">
    <subcellularLocation>
        <location evidence="1">Membrane</location>
    </subcellularLocation>
</comment>
<feature type="transmembrane region" description="Helical" evidence="6">
    <location>
        <begin position="189"/>
        <end position="206"/>
    </location>
</feature>
<evidence type="ECO:0000256" key="1">
    <source>
        <dbReference type="ARBA" id="ARBA00004370"/>
    </source>
</evidence>
<dbReference type="VEuPathDB" id="TriTrypDB:TcIL3000_10_11390"/>
<dbReference type="GO" id="GO:0008654">
    <property type="term" value="P:phospholipid biosynthetic process"/>
    <property type="evidence" value="ECO:0007669"/>
    <property type="project" value="InterPro"/>
</dbReference>
<dbReference type="Pfam" id="PF01066">
    <property type="entry name" value="CDP-OH_P_transf"/>
    <property type="match status" value="1"/>
</dbReference>
<accession>G0UY93</accession>
<proteinExistence type="inferred from homology"/>
<evidence type="ECO:0000256" key="6">
    <source>
        <dbReference type="SAM" id="Phobius"/>
    </source>
</evidence>
<name>G0UY93_TRYCI</name>
<feature type="transmembrane region" description="Helical" evidence="6">
    <location>
        <begin position="227"/>
        <end position="247"/>
    </location>
</feature>
<evidence type="ECO:0008006" key="8">
    <source>
        <dbReference type="Google" id="ProtNLM"/>
    </source>
</evidence>
<keyword evidence="6" id="KW-1133">Transmembrane helix</keyword>
<evidence type="ECO:0000256" key="2">
    <source>
        <dbReference type="ARBA" id="ARBA00010441"/>
    </source>
</evidence>
<keyword evidence="4 6" id="KW-0472">Membrane</keyword>
<dbReference type="InterPro" id="IPR048254">
    <property type="entry name" value="CDP_ALCOHOL_P_TRANSF_CS"/>
</dbReference>
<dbReference type="InterPro" id="IPR043130">
    <property type="entry name" value="CDP-OH_PTrfase_TM_dom"/>
</dbReference>
<dbReference type="GO" id="GO:0016020">
    <property type="term" value="C:membrane"/>
    <property type="evidence" value="ECO:0007669"/>
    <property type="project" value="UniProtKB-SubCell"/>
</dbReference>
<dbReference type="PANTHER" id="PTHR10414">
    <property type="entry name" value="ETHANOLAMINEPHOSPHOTRANSFERASE"/>
    <property type="match status" value="1"/>
</dbReference>
<dbReference type="EMBL" id="HE575323">
    <property type="protein sequence ID" value="CCC94360.1"/>
    <property type="molecule type" value="Genomic_DNA"/>
</dbReference>
<dbReference type="AlphaFoldDB" id="G0UY93"/>
<feature type="transmembrane region" description="Helical" evidence="6">
    <location>
        <begin position="295"/>
        <end position="315"/>
    </location>
</feature>
<gene>
    <name evidence="7" type="ORF">TCIL3000_10_11390</name>
</gene>
<sequence length="416" mass="46006">MVGKVDMTDILVSFRCKERVSAVPPQASYLFEYILCPIYERVASMYPSTWSPNKVTLTGIFATTISSLLMLTSMPVNTAFEPPHVTVVPASYYLNSSFKRKAASGPSPLHPSMLQPPFSRVFTPTSLLLLCGFLNLVYCIADNTDGCLARRLRKASNVGEYMDHGLDCVTSLMSTCVSMSVIGFSFPNIAVTVALVAMLTILSHTLNYERNIFVWGNRFVSVDEAMLFFFLVNWVSLLFPGLGTATLSPPILDMFLPQPLAQLLYPLRYIDAALIGCWISQCFVLISISAKNWCMLFRMQTLASFLSLVFLFAIVPYHTLHMEKEGLAAYTLGPLSYVSVWIITLACTLSSIVHIPIYARCAGQLQTELLPLAGVIFIFLTFSSFPAVAMVLAVVWHIGQICCNVSRLKALGVKTE</sequence>
<reference evidence="7" key="1">
    <citation type="journal article" date="2012" name="Proc. Natl. Acad. Sci. U.S.A.">
        <title>Antigenic diversity is generated by distinct evolutionary mechanisms in African trypanosome species.</title>
        <authorList>
            <person name="Jackson A.P."/>
            <person name="Berry A."/>
            <person name="Aslett M."/>
            <person name="Allison H.C."/>
            <person name="Burton P."/>
            <person name="Vavrova-Anderson J."/>
            <person name="Brown R."/>
            <person name="Browne H."/>
            <person name="Corton N."/>
            <person name="Hauser H."/>
            <person name="Gamble J."/>
            <person name="Gilderthorp R."/>
            <person name="Marcello L."/>
            <person name="McQuillan J."/>
            <person name="Otto T.D."/>
            <person name="Quail M.A."/>
            <person name="Sanders M.J."/>
            <person name="van Tonder A."/>
            <person name="Ginger M.L."/>
            <person name="Field M.C."/>
            <person name="Barry J.D."/>
            <person name="Hertz-Fowler C."/>
            <person name="Berriman M."/>
        </authorList>
    </citation>
    <scope>NUCLEOTIDE SEQUENCE</scope>
    <source>
        <strain evidence="7">IL3000</strain>
    </source>
</reference>
<dbReference type="Gene3D" id="1.20.120.1760">
    <property type="match status" value="1"/>
</dbReference>
<protein>
    <recommendedName>
        <fullName evidence="8">Ethanolamine phosphotransferase</fullName>
    </recommendedName>
</protein>
<feature type="transmembrane region" description="Helical" evidence="6">
    <location>
        <begin position="335"/>
        <end position="357"/>
    </location>
</feature>
<evidence type="ECO:0000313" key="7">
    <source>
        <dbReference type="EMBL" id="CCC94360.1"/>
    </source>
</evidence>